<accession>A0ABN0TBW2</accession>
<evidence type="ECO:0000313" key="2">
    <source>
        <dbReference type="Proteomes" id="UP001500399"/>
    </source>
</evidence>
<gene>
    <name evidence="1" type="ORF">GCM10008919_21160</name>
</gene>
<sequence>MGHYEKLLQKIENNPADVTFDELEKLMTKVGGFTCRSGKGDHYTFSHPRLQEILTVDSRGKRRPLKAIYVKRALVLYKRVVER</sequence>
<name>A0ABN0TBW2_9FIRM</name>
<dbReference type="EMBL" id="BAAACR010000017">
    <property type="protein sequence ID" value="GAA0217804.1"/>
    <property type="molecule type" value="Genomic_DNA"/>
</dbReference>
<protein>
    <recommendedName>
        <fullName evidence="3">Toxin-antitoxin system, toxin component, HicA family</fullName>
    </recommendedName>
</protein>
<organism evidence="1 2">
    <name type="scientific">Selenomonas dianae</name>
    <dbReference type="NCBI Taxonomy" id="135079"/>
    <lineage>
        <taxon>Bacteria</taxon>
        <taxon>Bacillati</taxon>
        <taxon>Bacillota</taxon>
        <taxon>Negativicutes</taxon>
        <taxon>Selenomonadales</taxon>
        <taxon>Selenomonadaceae</taxon>
        <taxon>Selenomonas</taxon>
    </lineage>
</organism>
<dbReference type="SUPFAM" id="SSF54786">
    <property type="entry name" value="YcfA/nrd intein domain"/>
    <property type="match status" value="1"/>
</dbReference>
<dbReference type="Proteomes" id="UP001500399">
    <property type="component" value="Unassembled WGS sequence"/>
</dbReference>
<evidence type="ECO:0000313" key="1">
    <source>
        <dbReference type="EMBL" id="GAA0217804.1"/>
    </source>
</evidence>
<evidence type="ECO:0008006" key="3">
    <source>
        <dbReference type="Google" id="ProtNLM"/>
    </source>
</evidence>
<comment type="caution">
    <text evidence="1">The sequence shown here is derived from an EMBL/GenBank/DDBJ whole genome shotgun (WGS) entry which is preliminary data.</text>
</comment>
<reference evidence="1 2" key="1">
    <citation type="journal article" date="2019" name="Int. J. Syst. Evol. Microbiol.">
        <title>The Global Catalogue of Microorganisms (GCM) 10K type strain sequencing project: providing services to taxonomists for standard genome sequencing and annotation.</title>
        <authorList>
            <consortium name="The Broad Institute Genomics Platform"/>
            <consortium name="The Broad Institute Genome Sequencing Center for Infectious Disease"/>
            <person name="Wu L."/>
            <person name="Ma J."/>
        </authorList>
    </citation>
    <scope>NUCLEOTIDE SEQUENCE [LARGE SCALE GENOMIC DNA]</scope>
    <source>
        <strain evidence="1 2">JCM 8542</strain>
    </source>
</reference>
<keyword evidence="2" id="KW-1185">Reference proteome</keyword>
<dbReference type="RefSeq" id="WP_304987549.1">
    <property type="nucleotide sequence ID" value="NZ_BAAACR010000017.1"/>
</dbReference>
<proteinExistence type="predicted"/>